<accession>A0A4R3N6W5</accession>
<dbReference type="GO" id="GO:0016652">
    <property type="term" value="F:oxidoreductase activity, acting on NAD(P)H as acceptor"/>
    <property type="evidence" value="ECO:0007669"/>
    <property type="project" value="UniProtKB-UniRule"/>
</dbReference>
<comment type="function">
    <text evidence="6">Also exhibits azoreductase activity. Catalyzes the reductive cleavage of the azo bond in aromatic azo compounds to the corresponding amines.</text>
</comment>
<comment type="caution">
    <text evidence="8">The sequence shown here is derived from an EMBL/GenBank/DDBJ whole genome shotgun (WGS) entry which is preliminary data.</text>
</comment>
<evidence type="ECO:0000256" key="4">
    <source>
        <dbReference type="ARBA" id="ARBA00023027"/>
    </source>
</evidence>
<dbReference type="SUPFAM" id="SSF52218">
    <property type="entry name" value="Flavoproteins"/>
    <property type="match status" value="1"/>
</dbReference>
<dbReference type="EC" id="1.6.5.-" evidence="6"/>
<dbReference type="GO" id="GO:0016655">
    <property type="term" value="F:oxidoreductase activity, acting on NAD(P)H, quinone or similar compound as acceptor"/>
    <property type="evidence" value="ECO:0007669"/>
    <property type="project" value="InterPro"/>
</dbReference>
<keyword evidence="1 6" id="KW-0285">Flavoprotein</keyword>
<comment type="function">
    <text evidence="6">Quinone reductase that provides resistance to thiol-specific stress caused by electrophilic quinones.</text>
</comment>
<gene>
    <name evidence="6" type="primary">azoR</name>
    <name evidence="8" type="ORF">EDC34_104233</name>
</gene>
<dbReference type="PANTHER" id="PTHR43741:SF4">
    <property type="entry name" value="FMN-DEPENDENT NADH:QUINONE OXIDOREDUCTASE"/>
    <property type="match status" value="1"/>
</dbReference>
<dbReference type="EMBL" id="SMAP01000004">
    <property type="protein sequence ID" value="TCT24544.1"/>
    <property type="molecule type" value="Genomic_DNA"/>
</dbReference>
<organism evidence="8 9">
    <name type="scientific">Thermomonas haemolytica</name>
    <dbReference type="NCBI Taxonomy" id="141949"/>
    <lineage>
        <taxon>Bacteria</taxon>
        <taxon>Pseudomonadati</taxon>
        <taxon>Pseudomonadota</taxon>
        <taxon>Gammaproteobacteria</taxon>
        <taxon>Lysobacterales</taxon>
        <taxon>Lysobacteraceae</taxon>
        <taxon>Thermomonas</taxon>
    </lineage>
</organism>
<dbReference type="RefSeq" id="WP_114960956.1">
    <property type="nucleotide sequence ID" value="NZ_MSZW01000053.1"/>
</dbReference>
<dbReference type="GO" id="GO:0009055">
    <property type="term" value="F:electron transfer activity"/>
    <property type="evidence" value="ECO:0007669"/>
    <property type="project" value="UniProtKB-UniRule"/>
</dbReference>
<evidence type="ECO:0000259" key="7">
    <source>
        <dbReference type="Pfam" id="PF02525"/>
    </source>
</evidence>
<feature type="binding site" evidence="6">
    <location>
        <begin position="130"/>
        <end position="133"/>
    </location>
    <ligand>
        <name>FMN</name>
        <dbReference type="ChEBI" id="CHEBI:58210"/>
    </ligand>
</feature>
<feature type="binding site" evidence="6">
    <location>
        <begin position="15"/>
        <end position="17"/>
    </location>
    <ligand>
        <name>FMN</name>
        <dbReference type="ChEBI" id="CHEBI:58210"/>
    </ligand>
</feature>
<evidence type="ECO:0000256" key="1">
    <source>
        <dbReference type="ARBA" id="ARBA00022630"/>
    </source>
</evidence>
<comment type="catalytic activity">
    <reaction evidence="5">
        <text>N,N-dimethyl-1,4-phenylenediamine + anthranilate + 2 NAD(+) = 2-(4-dimethylaminophenyl)diazenylbenzoate + 2 NADH + 2 H(+)</text>
        <dbReference type="Rhea" id="RHEA:55872"/>
        <dbReference type="ChEBI" id="CHEBI:15378"/>
        <dbReference type="ChEBI" id="CHEBI:15783"/>
        <dbReference type="ChEBI" id="CHEBI:16567"/>
        <dbReference type="ChEBI" id="CHEBI:57540"/>
        <dbReference type="ChEBI" id="CHEBI:57945"/>
        <dbReference type="ChEBI" id="CHEBI:71579"/>
        <dbReference type="EC" id="1.7.1.17"/>
    </reaction>
    <physiologicalReaction direction="right-to-left" evidence="5">
        <dbReference type="Rhea" id="RHEA:55874"/>
    </physiologicalReaction>
</comment>
<dbReference type="GO" id="GO:0010181">
    <property type="term" value="F:FMN binding"/>
    <property type="evidence" value="ECO:0007669"/>
    <property type="project" value="UniProtKB-UniRule"/>
</dbReference>
<dbReference type="OrthoDB" id="9787136at2"/>
<feature type="binding site" evidence="6">
    <location>
        <position position="9"/>
    </location>
    <ligand>
        <name>FMN</name>
        <dbReference type="ChEBI" id="CHEBI:58210"/>
    </ligand>
</feature>
<dbReference type="InterPro" id="IPR050104">
    <property type="entry name" value="FMN-dep_NADH:Q_OxRdtase_AzoR1"/>
</dbReference>
<evidence type="ECO:0000256" key="2">
    <source>
        <dbReference type="ARBA" id="ARBA00022643"/>
    </source>
</evidence>
<dbReference type="InterPro" id="IPR023048">
    <property type="entry name" value="NADH:quinone_OxRdtase_FMN_depd"/>
</dbReference>
<keyword evidence="9" id="KW-1185">Reference proteome</keyword>
<evidence type="ECO:0000313" key="9">
    <source>
        <dbReference type="Proteomes" id="UP000295414"/>
    </source>
</evidence>
<proteinExistence type="inferred from homology"/>
<reference evidence="8 9" key="1">
    <citation type="submission" date="2019-03" db="EMBL/GenBank/DDBJ databases">
        <title>Genomic Encyclopedia of Type Strains, Phase IV (KMG-IV): sequencing the most valuable type-strain genomes for metagenomic binning, comparative biology and taxonomic classification.</title>
        <authorList>
            <person name="Goeker M."/>
        </authorList>
    </citation>
    <scope>NUCLEOTIDE SEQUENCE [LARGE SCALE GENOMIC DNA]</scope>
    <source>
        <strain evidence="8 9">DSM 13605</strain>
    </source>
</reference>
<dbReference type="Proteomes" id="UP000295414">
    <property type="component" value="Unassembled WGS sequence"/>
</dbReference>
<evidence type="ECO:0000256" key="6">
    <source>
        <dbReference type="HAMAP-Rule" id="MF_01216"/>
    </source>
</evidence>
<dbReference type="Pfam" id="PF02525">
    <property type="entry name" value="Flavodoxin_2"/>
    <property type="match status" value="1"/>
</dbReference>
<comment type="cofactor">
    <cofactor evidence="6">
        <name>FMN</name>
        <dbReference type="ChEBI" id="CHEBI:58210"/>
    </cofactor>
    <text evidence="6">Binds 1 FMN per subunit.</text>
</comment>
<dbReference type="InterPro" id="IPR029039">
    <property type="entry name" value="Flavoprotein-like_sf"/>
</dbReference>
<keyword evidence="2 6" id="KW-0288">FMN</keyword>
<dbReference type="HAMAP" id="MF_01216">
    <property type="entry name" value="Azoreductase_type1"/>
    <property type="match status" value="1"/>
</dbReference>
<dbReference type="AlphaFoldDB" id="A0A4R3N6W5"/>
<dbReference type="InterPro" id="IPR003680">
    <property type="entry name" value="Flavodoxin_fold"/>
</dbReference>
<evidence type="ECO:0000313" key="8">
    <source>
        <dbReference type="EMBL" id="TCT24544.1"/>
    </source>
</evidence>
<feature type="domain" description="Flavodoxin-like fold" evidence="7">
    <location>
        <begin position="1"/>
        <end position="188"/>
    </location>
</feature>
<sequence>MKLLHLDSSILGDSSASRVLSAAIVARWQRDLPGLEVLRRDLAGAHALPHLDAGALAKSDPEEAARAARVLEEFLAADIVVLGAPMYNFGIPSQLKAWIDRIAVAGKTFRYTADGPQGLAGGKRVIVAATYGGQHPADSGRNFVEPYLRQVFAFLGITEVEFVSAEGLNISPELRTQALEAAQDRIDAILPRAA</sequence>
<name>A0A4R3N6W5_9GAMM</name>
<feature type="binding site" evidence="6">
    <location>
        <begin position="86"/>
        <end position="89"/>
    </location>
    <ligand>
        <name>FMN</name>
        <dbReference type="ChEBI" id="CHEBI:58210"/>
    </ligand>
</feature>
<keyword evidence="4 6" id="KW-0520">NAD</keyword>
<dbReference type="PANTHER" id="PTHR43741">
    <property type="entry name" value="FMN-DEPENDENT NADH-AZOREDUCTASE 1"/>
    <property type="match status" value="1"/>
</dbReference>
<protein>
    <recommendedName>
        <fullName evidence="6">FMN dependent NADH:quinone oxidoreductase</fullName>
        <ecNumber evidence="6">1.6.5.-</ecNumber>
    </recommendedName>
    <alternativeName>
        <fullName evidence="6">Azo-dye reductase</fullName>
    </alternativeName>
    <alternativeName>
        <fullName evidence="6">FMN-dependent NADH-azo compound oxidoreductase</fullName>
    </alternativeName>
    <alternativeName>
        <fullName evidence="6">FMN-dependent NADH-azoreductase</fullName>
        <ecNumber evidence="6">1.7.1.17</ecNumber>
    </alternativeName>
</protein>
<keyword evidence="3 6" id="KW-0560">Oxidoreductase</keyword>
<comment type="subunit">
    <text evidence="6">Homodimer.</text>
</comment>
<dbReference type="Gene3D" id="3.40.50.360">
    <property type="match status" value="1"/>
</dbReference>
<comment type="catalytic activity">
    <reaction evidence="6">
        <text>2 a quinone + NADH + H(+) = 2 a 1,4-benzosemiquinone + NAD(+)</text>
        <dbReference type="Rhea" id="RHEA:65952"/>
        <dbReference type="ChEBI" id="CHEBI:15378"/>
        <dbReference type="ChEBI" id="CHEBI:57540"/>
        <dbReference type="ChEBI" id="CHEBI:57945"/>
        <dbReference type="ChEBI" id="CHEBI:132124"/>
        <dbReference type="ChEBI" id="CHEBI:134225"/>
    </reaction>
</comment>
<dbReference type="EC" id="1.7.1.17" evidence="6"/>
<evidence type="ECO:0000256" key="3">
    <source>
        <dbReference type="ARBA" id="ARBA00023002"/>
    </source>
</evidence>
<comment type="similarity">
    <text evidence="6">Belongs to the azoreductase type 1 family.</text>
</comment>
<evidence type="ECO:0000256" key="5">
    <source>
        <dbReference type="ARBA" id="ARBA00048542"/>
    </source>
</evidence>